<organism evidence="3 4">
    <name type="scientific">Hibiscus sabdariffa</name>
    <name type="common">roselle</name>
    <dbReference type="NCBI Taxonomy" id="183260"/>
    <lineage>
        <taxon>Eukaryota</taxon>
        <taxon>Viridiplantae</taxon>
        <taxon>Streptophyta</taxon>
        <taxon>Embryophyta</taxon>
        <taxon>Tracheophyta</taxon>
        <taxon>Spermatophyta</taxon>
        <taxon>Magnoliopsida</taxon>
        <taxon>eudicotyledons</taxon>
        <taxon>Gunneridae</taxon>
        <taxon>Pentapetalae</taxon>
        <taxon>rosids</taxon>
        <taxon>malvids</taxon>
        <taxon>Malvales</taxon>
        <taxon>Malvaceae</taxon>
        <taxon>Malvoideae</taxon>
        <taxon>Hibiscus</taxon>
    </lineage>
</organism>
<evidence type="ECO:0000256" key="2">
    <source>
        <dbReference type="SAM" id="Phobius"/>
    </source>
</evidence>
<feature type="compositionally biased region" description="Polar residues" evidence="1">
    <location>
        <begin position="41"/>
        <end position="51"/>
    </location>
</feature>
<dbReference type="SUPFAM" id="SSF56219">
    <property type="entry name" value="DNase I-like"/>
    <property type="match status" value="1"/>
</dbReference>
<dbReference type="InterPro" id="IPR036691">
    <property type="entry name" value="Endo/exonu/phosph_ase_sf"/>
</dbReference>
<feature type="region of interest" description="Disordered" evidence="1">
    <location>
        <begin position="35"/>
        <end position="69"/>
    </location>
</feature>
<dbReference type="PANTHER" id="PTHR35218">
    <property type="entry name" value="RNASE H DOMAIN-CONTAINING PROTEIN"/>
    <property type="match status" value="1"/>
</dbReference>
<dbReference type="EMBL" id="JBBPBN010000081">
    <property type="protein sequence ID" value="KAK8983271.1"/>
    <property type="molecule type" value="Genomic_DNA"/>
</dbReference>
<dbReference type="Proteomes" id="UP001396334">
    <property type="component" value="Unassembled WGS sequence"/>
</dbReference>
<keyword evidence="2" id="KW-0472">Membrane</keyword>
<keyword evidence="4" id="KW-1185">Reference proteome</keyword>
<proteinExistence type="predicted"/>
<evidence type="ECO:0000313" key="3">
    <source>
        <dbReference type="EMBL" id="KAK8983271.1"/>
    </source>
</evidence>
<keyword evidence="2" id="KW-0812">Transmembrane</keyword>
<reference evidence="3 4" key="1">
    <citation type="journal article" date="2024" name="G3 (Bethesda)">
        <title>Genome assembly of Hibiscus sabdariffa L. provides insights into metabolisms of medicinal natural products.</title>
        <authorList>
            <person name="Kim T."/>
        </authorList>
    </citation>
    <scope>NUCLEOTIDE SEQUENCE [LARGE SCALE GENOMIC DNA]</scope>
    <source>
        <strain evidence="3">TK-2024</strain>
        <tissue evidence="3">Old leaves</tissue>
    </source>
</reference>
<keyword evidence="2" id="KW-1133">Transmembrane helix</keyword>
<protein>
    <submittedName>
        <fullName evidence="3">Uncharacterized protein</fullName>
    </submittedName>
</protein>
<comment type="caution">
    <text evidence="3">The sequence shown here is derived from an EMBL/GenBank/DDBJ whole genome shotgun (WGS) entry which is preliminary data.</text>
</comment>
<evidence type="ECO:0000256" key="1">
    <source>
        <dbReference type="SAM" id="MobiDB-lite"/>
    </source>
</evidence>
<accession>A0ABR2P4E7</accession>
<name>A0ABR2P4E7_9ROSI</name>
<gene>
    <name evidence="3" type="ORF">V6N11_073367</name>
</gene>
<sequence>MNPETFVAGVNILPRAYEDQSGRPSDEIPMIEMQSPLERATSPTPLEGQSISKKEGLVPMGRSPQHKVSGVVDSSKVTYASKLISNDIHARDGKGATEFLEQEVVILAEDIIVNNAGPENCPKLNVETVDKHNKQESIVAQGEGICSESNLYGPWMLAGSRRRKPLSTMKFVTVVNKQQPANRGSRYTVLSRDLTDNQGRESRSEKALTDSYTAIQIVEHDAKCSDVAGKGKKSTSGSKFGGVELTRKGLRVRKIGDGRKSKLGVIEWVKSANARINALGQHNDESSILLSDDEEFEDDEYTMHMADAFDGAGSLPFRRHFKNFIRENRPKIVVLVEPRIHGYVVDNVVARLGFPNSYCVETNGFRGGIWLLWDNSVRIEIMHVSNQFVNAMVSGPSVSKEFQLTAVYASPSYALCKHIWSKIGQIKPSLDVPWTLEDLRLLEHVVICTKDWIIVWLMINGYSVMEMLLCGIWIGLVLIIGLCFCAYLMMRTEE</sequence>
<evidence type="ECO:0000313" key="4">
    <source>
        <dbReference type="Proteomes" id="UP001396334"/>
    </source>
</evidence>
<feature type="transmembrane region" description="Helical" evidence="2">
    <location>
        <begin position="472"/>
        <end position="490"/>
    </location>
</feature>
<dbReference type="PANTHER" id="PTHR35218:SF9">
    <property type="entry name" value="ENDONUCLEASE_EXONUCLEASE_PHOSPHATASE DOMAIN-CONTAINING PROTEIN"/>
    <property type="match status" value="1"/>
</dbReference>